<dbReference type="HOGENOM" id="CLU_007100_6_0_9"/>
<feature type="transmembrane region" description="Helical" evidence="8">
    <location>
        <begin position="135"/>
        <end position="155"/>
    </location>
</feature>
<feature type="transmembrane region" description="Helical" evidence="8">
    <location>
        <begin position="111"/>
        <end position="129"/>
    </location>
</feature>
<dbReference type="Pfam" id="PF00662">
    <property type="entry name" value="Proton_antipo_N"/>
    <property type="match status" value="1"/>
</dbReference>
<reference evidence="11" key="1">
    <citation type="submission" date="2009-10" db="EMBL/GenBank/DDBJ databases">
        <title>Complete sequence of Bacillus selenitireducens MLS10.</title>
        <authorList>
            <consortium name="US DOE Joint Genome Institute"/>
            <person name="Lucas S."/>
            <person name="Copeland A."/>
            <person name="Lapidus A."/>
            <person name="Glavina del Rio T."/>
            <person name="Dalin E."/>
            <person name="Tice H."/>
            <person name="Bruce D."/>
            <person name="Goodwin L."/>
            <person name="Pitluck S."/>
            <person name="Sims D."/>
            <person name="Brettin T."/>
            <person name="Detter J.C."/>
            <person name="Han C."/>
            <person name="Larimer F."/>
            <person name="Land M."/>
            <person name="Hauser L."/>
            <person name="Kyrpides N."/>
            <person name="Ovchinnikova G."/>
            <person name="Stolz J."/>
        </authorList>
    </citation>
    <scope>NUCLEOTIDE SEQUENCE [LARGE SCALE GENOMIC DNA]</scope>
    <source>
        <strain evidence="11">MLS10</strain>
    </source>
</reference>
<evidence type="ECO:0000256" key="3">
    <source>
        <dbReference type="ARBA" id="ARBA00022692"/>
    </source>
</evidence>
<feature type="domain" description="NADH-Ubiquinone oxidoreductase (complex I) chain 5 N-terminal" evidence="10">
    <location>
        <begin position="63"/>
        <end position="113"/>
    </location>
</feature>
<dbReference type="NCBIfam" id="TIGR01974">
    <property type="entry name" value="NDH_I_L"/>
    <property type="match status" value="1"/>
</dbReference>
<dbReference type="GO" id="GO:0015990">
    <property type="term" value="P:electron transport coupled proton transport"/>
    <property type="evidence" value="ECO:0007669"/>
    <property type="project" value="TreeGrafter"/>
</dbReference>
<evidence type="ECO:0000256" key="6">
    <source>
        <dbReference type="RuleBase" id="RU000320"/>
    </source>
</evidence>
<dbReference type="GO" id="GO:0042773">
    <property type="term" value="P:ATP synthesis coupled electron transport"/>
    <property type="evidence" value="ECO:0007669"/>
    <property type="project" value="InterPro"/>
</dbReference>
<dbReference type="RefSeq" id="WP_013174028.1">
    <property type="nucleotide sequence ID" value="NC_014219.1"/>
</dbReference>
<feature type="domain" description="NADH:quinone oxidoreductase/Mrp antiporter transmembrane" evidence="9">
    <location>
        <begin position="129"/>
        <end position="419"/>
    </location>
</feature>
<keyword evidence="12" id="KW-1185">Reference proteome</keyword>
<dbReference type="STRING" id="439292.Bsel_3142"/>
<feature type="transmembrane region" description="Helical" evidence="8">
    <location>
        <begin position="274"/>
        <end position="295"/>
    </location>
</feature>
<evidence type="ECO:0000313" key="12">
    <source>
        <dbReference type="Proteomes" id="UP000000271"/>
    </source>
</evidence>
<keyword evidence="4 8" id="KW-1133">Transmembrane helix</keyword>
<feature type="transmembrane region" description="Helical" evidence="8">
    <location>
        <begin position="302"/>
        <end position="328"/>
    </location>
</feature>
<feature type="transmembrane region" description="Helical" evidence="8">
    <location>
        <begin position="475"/>
        <end position="495"/>
    </location>
</feature>
<dbReference type="InterPro" id="IPR018393">
    <property type="entry name" value="NADHpl_OxRdtase_5_subgr"/>
</dbReference>
<comment type="subcellular location">
    <subcellularLocation>
        <location evidence="1">Cell membrane</location>
        <topology evidence="1">Multi-pass membrane protein</topology>
    </subcellularLocation>
    <subcellularLocation>
        <location evidence="6">Membrane</location>
        <topology evidence="6">Multi-pass membrane protein</topology>
    </subcellularLocation>
</comment>
<dbReference type="GO" id="GO:0005886">
    <property type="term" value="C:plasma membrane"/>
    <property type="evidence" value="ECO:0007669"/>
    <property type="project" value="UniProtKB-SubCell"/>
</dbReference>
<dbReference type="GO" id="GO:0003954">
    <property type="term" value="F:NADH dehydrogenase activity"/>
    <property type="evidence" value="ECO:0007669"/>
    <property type="project" value="TreeGrafter"/>
</dbReference>
<dbReference type="Pfam" id="PF00361">
    <property type="entry name" value="Proton_antipo_M"/>
    <property type="match status" value="1"/>
</dbReference>
<dbReference type="eggNOG" id="COG1009">
    <property type="taxonomic scope" value="Bacteria"/>
</dbReference>
<dbReference type="Gene3D" id="1.20.5.2700">
    <property type="match status" value="1"/>
</dbReference>
<dbReference type="AlphaFoldDB" id="D6Y0Q6"/>
<dbReference type="PANTHER" id="PTHR42829:SF2">
    <property type="entry name" value="NADH-UBIQUINONE OXIDOREDUCTASE CHAIN 5"/>
    <property type="match status" value="1"/>
</dbReference>
<dbReference type="InterPro" id="IPR001516">
    <property type="entry name" value="Proton_antipo_N"/>
</dbReference>
<gene>
    <name evidence="11" type="ordered locus">Bsel_3142</name>
</gene>
<dbReference type="PANTHER" id="PTHR42829">
    <property type="entry name" value="NADH-UBIQUINONE OXIDOREDUCTASE CHAIN 5"/>
    <property type="match status" value="1"/>
</dbReference>
<dbReference type="InterPro" id="IPR001750">
    <property type="entry name" value="ND/Mrp_TM"/>
</dbReference>
<keyword evidence="11" id="KW-0560">Oxidoreductase</keyword>
<evidence type="ECO:0000256" key="7">
    <source>
        <dbReference type="SAM" id="MobiDB-lite"/>
    </source>
</evidence>
<dbReference type="PRINTS" id="PR01434">
    <property type="entry name" value="NADHDHGNASE5"/>
</dbReference>
<feature type="transmembrane region" description="Helical" evidence="8">
    <location>
        <begin position="175"/>
        <end position="193"/>
    </location>
</feature>
<name>D6Y0Q6_BACIE</name>
<feature type="transmembrane region" description="Helical" evidence="8">
    <location>
        <begin position="246"/>
        <end position="268"/>
    </location>
</feature>
<feature type="transmembrane region" description="Helical" evidence="8">
    <location>
        <begin position="407"/>
        <end position="428"/>
    </location>
</feature>
<feature type="region of interest" description="Disordered" evidence="7">
    <location>
        <begin position="442"/>
        <end position="464"/>
    </location>
</feature>
<feature type="transmembrane region" description="Helical" evidence="8">
    <location>
        <begin position="213"/>
        <end position="234"/>
    </location>
</feature>
<comment type="similarity">
    <text evidence="2">Belongs to the CPA3 antiporters (TC 2.A.63) subunit A family.</text>
</comment>
<evidence type="ECO:0000256" key="8">
    <source>
        <dbReference type="SAM" id="Phobius"/>
    </source>
</evidence>
<dbReference type="GO" id="GO:0008137">
    <property type="term" value="F:NADH dehydrogenase (ubiquinone) activity"/>
    <property type="evidence" value="ECO:0007669"/>
    <property type="project" value="InterPro"/>
</dbReference>
<dbReference type="InterPro" id="IPR003945">
    <property type="entry name" value="NU5C-like"/>
</dbReference>
<protein>
    <submittedName>
        <fullName evidence="11">Proton-translocating NADH-quinone oxidoreductase, chain L</fullName>
        <ecNumber evidence="11">1.6.5.11</ecNumber>
    </submittedName>
</protein>
<feature type="transmembrane region" description="Helical" evidence="8">
    <location>
        <begin position="334"/>
        <end position="351"/>
    </location>
</feature>
<dbReference type="EC" id="1.6.5.11" evidence="11"/>
<evidence type="ECO:0000313" key="11">
    <source>
        <dbReference type="EMBL" id="ADI00624.1"/>
    </source>
</evidence>
<feature type="transmembrane region" description="Helical" evidence="8">
    <location>
        <begin position="29"/>
        <end position="49"/>
    </location>
</feature>
<dbReference type="NCBIfam" id="NF005141">
    <property type="entry name" value="PRK06590.1"/>
    <property type="match status" value="1"/>
</dbReference>
<accession>D6Y0Q6</accession>
<dbReference type="Proteomes" id="UP000000271">
    <property type="component" value="Chromosome"/>
</dbReference>
<evidence type="ECO:0000256" key="1">
    <source>
        <dbReference type="ARBA" id="ARBA00004651"/>
    </source>
</evidence>
<organism evidence="11 12">
    <name type="scientific">Bacillus selenitireducens (strain ATCC 700615 / DSM 15326 / MLS10)</name>
    <dbReference type="NCBI Taxonomy" id="439292"/>
    <lineage>
        <taxon>Bacteria</taxon>
        <taxon>Bacillati</taxon>
        <taxon>Bacillota</taxon>
        <taxon>Bacilli</taxon>
        <taxon>Bacillales</taxon>
        <taxon>Bacillaceae</taxon>
        <taxon>Salisediminibacterium</taxon>
    </lineage>
</organism>
<evidence type="ECO:0000259" key="9">
    <source>
        <dbReference type="Pfam" id="PF00361"/>
    </source>
</evidence>
<feature type="transmembrane region" description="Helical" evidence="8">
    <location>
        <begin position="618"/>
        <end position="641"/>
    </location>
</feature>
<evidence type="ECO:0000256" key="2">
    <source>
        <dbReference type="ARBA" id="ARBA00008483"/>
    </source>
</evidence>
<dbReference type="KEGG" id="bse:Bsel_3142"/>
<evidence type="ECO:0000256" key="4">
    <source>
        <dbReference type="ARBA" id="ARBA00022989"/>
    </source>
</evidence>
<feature type="transmembrane region" description="Helical" evidence="8">
    <location>
        <begin position="6"/>
        <end position="22"/>
    </location>
</feature>
<keyword evidence="3 6" id="KW-0812">Transmembrane</keyword>
<keyword evidence="5 8" id="KW-0472">Membrane</keyword>
<proteinExistence type="inferred from homology"/>
<feature type="transmembrane region" description="Helical" evidence="8">
    <location>
        <begin position="372"/>
        <end position="392"/>
    </location>
</feature>
<dbReference type="PRINTS" id="PR01435">
    <property type="entry name" value="NPOXDRDTASE5"/>
</dbReference>
<dbReference type="OrthoDB" id="9807568at2"/>
<evidence type="ECO:0000259" key="10">
    <source>
        <dbReference type="Pfam" id="PF00662"/>
    </source>
</evidence>
<dbReference type="EMBL" id="CP001791">
    <property type="protein sequence ID" value="ADI00624.1"/>
    <property type="molecule type" value="Genomic_DNA"/>
</dbReference>
<evidence type="ECO:0000256" key="5">
    <source>
        <dbReference type="ARBA" id="ARBA00023136"/>
    </source>
</evidence>
<feature type="transmembrane region" description="Helical" evidence="8">
    <location>
        <begin position="515"/>
        <end position="536"/>
    </location>
</feature>
<feature type="transmembrane region" description="Helical" evidence="8">
    <location>
        <begin position="80"/>
        <end position="99"/>
    </location>
</feature>
<sequence length="642" mass="70014">MQNAWLIPVFPLIAFLILLFFGRFLKEKAAWVGITALALSFVLSVIVLFERIGGETYSYVIDWINFGDHVITMGYEVTPLNAMMLIVVTVVSLLVHIFSRDYMHDDNRIHVFYSYLGLFSFSMLGLVLAPNVLQLFIFWELVGLCSFLLVGFWYFKPEAAAAAKKAFLTTRIGDVGLLLGLVILYNQVGSFAYGDIYAAVENGMINDTMVTTIALLVFLGAVGKSAQFPLHVWLPDAMEGPTPVSALIHAATMVAAGVYLVGVMYPVFLASETALTVVAYTGAITAFFAATIALVQNDIKRILAFSTISQLGFMILALGTAGYVAGLFHLMTHAFFKALMFLGAGSVIVAVHHRQDIRVMGGLWSKMKITSITFLIGALAISGIFPLAGFWSKEEILASALLNGNPLLFGMALVTAFMTAFYMFRLFFKTFTGEYRGDSEEAKELYPEEDDHGHDDDHGHHGEPKENSGFMTVPLMVLAGLAVVAGLVNLPFMGHPLENFLLQDLNLGSQPHGELWLAAVSLIVAGGGIFLAYLMYFKKSISAENLANSAGGAYRVLSNKYYLDELYMAVFVRPTTALGRFLWEIDKVVVDGIVNLIGKLTNTSGKTMEKAHNGQLQTYGVISVIGGIVIIALAFVLGGYLG</sequence>